<evidence type="ECO:0000313" key="6">
    <source>
        <dbReference type="EMBL" id="GAG70881.1"/>
    </source>
</evidence>
<reference evidence="6" key="1">
    <citation type="journal article" date="2014" name="Front. Microbiol.">
        <title>High frequency of phylogenetically diverse reductive dehalogenase-homologous genes in deep subseafloor sedimentary metagenomes.</title>
        <authorList>
            <person name="Kawai M."/>
            <person name="Futagami T."/>
            <person name="Toyoda A."/>
            <person name="Takaki Y."/>
            <person name="Nishi S."/>
            <person name="Hori S."/>
            <person name="Arai W."/>
            <person name="Tsubouchi T."/>
            <person name="Morono Y."/>
            <person name="Uchiyama I."/>
            <person name="Ito T."/>
            <person name="Fujiyama A."/>
            <person name="Inagaki F."/>
            <person name="Takami H."/>
        </authorList>
    </citation>
    <scope>NUCLEOTIDE SEQUENCE</scope>
    <source>
        <strain evidence="6">Expedition CK06-06</strain>
    </source>
</reference>
<evidence type="ECO:0000256" key="1">
    <source>
        <dbReference type="ARBA" id="ARBA00022723"/>
    </source>
</evidence>
<accession>X1BFS7</accession>
<evidence type="ECO:0000256" key="4">
    <source>
        <dbReference type="ARBA" id="ARBA00023014"/>
    </source>
</evidence>
<protein>
    <recommendedName>
        <fullName evidence="5">F420-non-reducing hydrogenase iron-sulfur subunit D domain-containing protein</fullName>
    </recommendedName>
</protein>
<dbReference type="GO" id="GO:0051536">
    <property type="term" value="F:iron-sulfur cluster binding"/>
    <property type="evidence" value="ECO:0007669"/>
    <property type="project" value="UniProtKB-KW"/>
</dbReference>
<gene>
    <name evidence="6" type="ORF">S01H4_01757</name>
</gene>
<feature type="domain" description="F420-non-reducing hydrogenase iron-sulfur subunit D" evidence="5">
    <location>
        <begin position="1"/>
        <end position="90"/>
    </location>
</feature>
<dbReference type="Pfam" id="PF02662">
    <property type="entry name" value="FlpD"/>
    <property type="match status" value="1"/>
</dbReference>
<name>X1BFS7_9ZZZZ</name>
<evidence type="ECO:0000256" key="2">
    <source>
        <dbReference type="ARBA" id="ARBA00023002"/>
    </source>
</evidence>
<evidence type="ECO:0000259" key="5">
    <source>
        <dbReference type="Pfam" id="PF02662"/>
    </source>
</evidence>
<keyword evidence="1" id="KW-0479">Metal-binding</keyword>
<dbReference type="GO" id="GO:0046872">
    <property type="term" value="F:metal ion binding"/>
    <property type="evidence" value="ECO:0007669"/>
    <property type="project" value="UniProtKB-KW"/>
</dbReference>
<proteinExistence type="predicted"/>
<dbReference type="PROSITE" id="PS51257">
    <property type="entry name" value="PROKAR_LIPOPROTEIN"/>
    <property type="match status" value="1"/>
</dbReference>
<keyword evidence="3" id="KW-0408">Iron</keyword>
<dbReference type="GO" id="GO:0016491">
    <property type="term" value="F:oxidoreductase activity"/>
    <property type="evidence" value="ECO:0007669"/>
    <property type="project" value="UniProtKB-KW"/>
</dbReference>
<dbReference type="EMBL" id="BART01000342">
    <property type="protein sequence ID" value="GAG70881.1"/>
    <property type="molecule type" value="Genomic_DNA"/>
</dbReference>
<comment type="caution">
    <text evidence="6">The sequence shown here is derived from an EMBL/GenBank/DDBJ whole genome shotgun (WGS) entry which is preliminary data.</text>
</comment>
<keyword evidence="4" id="KW-0411">Iron-sulfur</keyword>
<dbReference type="InterPro" id="IPR003813">
    <property type="entry name" value="MvhD/FlpD"/>
</dbReference>
<dbReference type="AlphaFoldDB" id="X1BFS7"/>
<keyword evidence="2" id="KW-0560">Oxidoreductase</keyword>
<sequence length="132" mass="15248">MCSGRLDRKFIYEYFRIGAGMVLASGCHPQDCHYITGQHHAERRLKAVPKILERAGISPERFGVKWMSASEGHTFSKVMKESSETLKSIGIERIKEENEKAKPELEKRIKDFREDPDIARIIESDEKIKKEL</sequence>
<evidence type="ECO:0000256" key="3">
    <source>
        <dbReference type="ARBA" id="ARBA00023004"/>
    </source>
</evidence>
<organism evidence="6">
    <name type="scientific">marine sediment metagenome</name>
    <dbReference type="NCBI Taxonomy" id="412755"/>
    <lineage>
        <taxon>unclassified sequences</taxon>
        <taxon>metagenomes</taxon>
        <taxon>ecological metagenomes</taxon>
    </lineage>
</organism>